<evidence type="ECO:0000256" key="7">
    <source>
        <dbReference type="ARBA" id="ARBA00023146"/>
    </source>
</evidence>
<dbReference type="GO" id="GO:0002161">
    <property type="term" value="F:aminoacyl-tRNA deacylase activity"/>
    <property type="evidence" value="ECO:0007669"/>
    <property type="project" value="InterPro"/>
</dbReference>
<keyword evidence="4 9" id="KW-0547">Nucleotide-binding</keyword>
<dbReference type="SUPFAM" id="SSF50677">
    <property type="entry name" value="ValRS/IleRS/LeuRS editing domain"/>
    <property type="match status" value="1"/>
</dbReference>
<dbReference type="InterPro" id="IPR009008">
    <property type="entry name" value="Val/Leu/Ile-tRNA-synth_edit"/>
</dbReference>
<keyword evidence="7 9" id="KW-0030">Aminoacyl-tRNA synthetase</keyword>
<dbReference type="FunFam" id="3.40.50.620:FF:000003">
    <property type="entry name" value="Leucine--tRNA ligase"/>
    <property type="match status" value="1"/>
</dbReference>
<organism evidence="12 13">
    <name type="scientific">Candidatus Roizmanbacteria bacterium RIFCSPHIGHO2_02_FULL_37_24</name>
    <dbReference type="NCBI Taxonomy" id="1802037"/>
    <lineage>
        <taxon>Bacteria</taxon>
        <taxon>Candidatus Roizmaniibacteriota</taxon>
    </lineage>
</organism>
<evidence type="ECO:0000256" key="2">
    <source>
        <dbReference type="ARBA" id="ARBA00013164"/>
    </source>
</evidence>
<evidence type="ECO:0000256" key="9">
    <source>
        <dbReference type="RuleBase" id="RU363035"/>
    </source>
</evidence>
<evidence type="ECO:0000256" key="3">
    <source>
        <dbReference type="ARBA" id="ARBA00022598"/>
    </source>
</evidence>
<dbReference type="PROSITE" id="PS00178">
    <property type="entry name" value="AA_TRNA_LIGASE_I"/>
    <property type="match status" value="1"/>
</dbReference>
<dbReference type="InterPro" id="IPR002302">
    <property type="entry name" value="Leu-tRNA-ligase"/>
</dbReference>
<evidence type="ECO:0000259" key="11">
    <source>
        <dbReference type="Pfam" id="PF13603"/>
    </source>
</evidence>
<dbReference type="Gene3D" id="1.10.730.10">
    <property type="entry name" value="Isoleucyl-tRNA Synthetase, Domain 1"/>
    <property type="match status" value="1"/>
</dbReference>
<dbReference type="Pfam" id="PF13603">
    <property type="entry name" value="tRNA-synt_1_2"/>
    <property type="match status" value="1"/>
</dbReference>
<dbReference type="GO" id="GO:0005829">
    <property type="term" value="C:cytosol"/>
    <property type="evidence" value="ECO:0007669"/>
    <property type="project" value="TreeGrafter"/>
</dbReference>
<name>A0A1F7H0Y9_9BACT</name>
<keyword evidence="5 9" id="KW-0067">ATP-binding</keyword>
<dbReference type="Gene3D" id="3.90.740.10">
    <property type="entry name" value="Valyl/Leucyl/Isoleucyl-tRNA synthetase, editing domain"/>
    <property type="match status" value="1"/>
</dbReference>
<dbReference type="GO" id="GO:0004823">
    <property type="term" value="F:leucine-tRNA ligase activity"/>
    <property type="evidence" value="ECO:0007669"/>
    <property type="project" value="UniProtKB-UniRule"/>
</dbReference>
<dbReference type="PANTHER" id="PTHR43740:SF2">
    <property type="entry name" value="LEUCINE--TRNA LIGASE, MITOCHONDRIAL"/>
    <property type="match status" value="1"/>
</dbReference>
<dbReference type="InterPro" id="IPR002300">
    <property type="entry name" value="aa-tRNA-synth_Ia"/>
</dbReference>
<keyword evidence="6 9" id="KW-0648">Protein biosynthesis</keyword>
<dbReference type="GO" id="GO:0006429">
    <property type="term" value="P:leucyl-tRNA aminoacylation"/>
    <property type="evidence" value="ECO:0007669"/>
    <property type="project" value="UniProtKB-UniRule"/>
</dbReference>
<evidence type="ECO:0000313" key="12">
    <source>
        <dbReference type="EMBL" id="OGK24785.1"/>
    </source>
</evidence>
<dbReference type="Pfam" id="PF00133">
    <property type="entry name" value="tRNA-synt_1"/>
    <property type="match status" value="1"/>
</dbReference>
<feature type="non-terminal residue" evidence="12">
    <location>
        <position position="459"/>
    </location>
</feature>
<feature type="domain" description="Aminoacyl-tRNA synthetase class Ia" evidence="10">
    <location>
        <begin position="10"/>
        <end position="218"/>
    </location>
</feature>
<dbReference type="NCBIfam" id="TIGR00396">
    <property type="entry name" value="leuS_bact"/>
    <property type="match status" value="1"/>
</dbReference>
<dbReference type="Proteomes" id="UP000177159">
    <property type="component" value="Unassembled WGS sequence"/>
</dbReference>
<dbReference type="EC" id="6.1.1.4" evidence="2 8"/>
<dbReference type="SUPFAM" id="SSF52374">
    <property type="entry name" value="Nucleotidylyl transferase"/>
    <property type="match status" value="1"/>
</dbReference>
<dbReference type="Gene3D" id="3.40.50.620">
    <property type="entry name" value="HUPs"/>
    <property type="match status" value="1"/>
</dbReference>
<accession>A0A1F7H0Y9</accession>
<comment type="caution">
    <text evidence="12">The sequence shown here is derived from an EMBL/GenBank/DDBJ whole genome shotgun (WGS) entry which is preliminary data.</text>
</comment>
<proteinExistence type="inferred from homology"/>
<dbReference type="InterPro" id="IPR001412">
    <property type="entry name" value="aa-tRNA-synth_I_CS"/>
</dbReference>
<dbReference type="InterPro" id="IPR025709">
    <property type="entry name" value="Leu_tRNA-synth_edit"/>
</dbReference>
<keyword evidence="3 9" id="KW-0436">Ligase</keyword>
<sequence length="459" mass="52715">MYLPHEIEPKWQKKWMETGIYNASDTSKAQKSYILVEFPYPSGERLHVGHARSYCSIDAVARLKRMQGFNVMYPFGWDAFGLPAENYAIKTGIHPSITVAENIKKSKAQVISWGLSFDWDREINTTDPNYYKWTQWIFLQLYNAGLAYRDEIAVNWCPSCKTNLANEEVVAGKCERCGHVTKRRTQKQWLLKITAYSERLLNDLTAVDYRNDIKIQQINWIGRKEGVSIDYPVIDSDEVLKCFTTRPDTNFGASFIALAPEHRLAKLISDVDHKVEVKKYIEISIKKSELERQEGKIKTGVFTGRYVLNRLNNEKLPIYIADYVLHSVGTSAIVGVPAHDIRDFEFANKFKLNAKRVVLEKGNTDLNNVTNTDEVYEGEGTIVNSGFLNDLDSEQGLQVVIDFLEKNGFGKRSTTYHLRDWVFSRQHYWGEPIPVVYCEKCGIVTIPEKDLPVVLPYLE</sequence>
<evidence type="ECO:0000259" key="10">
    <source>
        <dbReference type="Pfam" id="PF00133"/>
    </source>
</evidence>
<dbReference type="AlphaFoldDB" id="A0A1F7H0Y9"/>
<gene>
    <name evidence="12" type="ORF">A3C24_05050</name>
</gene>
<dbReference type="GO" id="GO:0005524">
    <property type="term" value="F:ATP binding"/>
    <property type="evidence" value="ECO:0007669"/>
    <property type="project" value="UniProtKB-KW"/>
</dbReference>
<evidence type="ECO:0000256" key="6">
    <source>
        <dbReference type="ARBA" id="ARBA00022917"/>
    </source>
</evidence>
<dbReference type="PANTHER" id="PTHR43740">
    <property type="entry name" value="LEUCYL-TRNA SYNTHETASE"/>
    <property type="match status" value="1"/>
</dbReference>
<evidence type="ECO:0000313" key="13">
    <source>
        <dbReference type="Proteomes" id="UP000177159"/>
    </source>
</evidence>
<protein>
    <recommendedName>
        <fullName evidence="2 8">Leucine--tRNA ligase</fullName>
        <ecNumber evidence="2 8">6.1.1.4</ecNumber>
    </recommendedName>
</protein>
<evidence type="ECO:0000256" key="8">
    <source>
        <dbReference type="NCBIfam" id="TIGR00396"/>
    </source>
</evidence>
<dbReference type="PRINTS" id="PR00985">
    <property type="entry name" value="TRNASYNTHLEU"/>
</dbReference>
<reference evidence="12 13" key="1">
    <citation type="journal article" date="2016" name="Nat. Commun.">
        <title>Thousands of microbial genomes shed light on interconnected biogeochemical processes in an aquifer system.</title>
        <authorList>
            <person name="Anantharaman K."/>
            <person name="Brown C.T."/>
            <person name="Hug L.A."/>
            <person name="Sharon I."/>
            <person name="Castelle C.J."/>
            <person name="Probst A.J."/>
            <person name="Thomas B.C."/>
            <person name="Singh A."/>
            <person name="Wilkins M.J."/>
            <person name="Karaoz U."/>
            <person name="Brodie E.L."/>
            <person name="Williams K.H."/>
            <person name="Hubbard S.S."/>
            <person name="Banfield J.F."/>
        </authorList>
    </citation>
    <scope>NUCLEOTIDE SEQUENCE [LARGE SCALE GENOMIC DNA]</scope>
</reference>
<feature type="domain" description="Leucyl-tRNA synthetase editing" evidence="11">
    <location>
        <begin position="219"/>
        <end position="404"/>
    </location>
</feature>
<evidence type="ECO:0000256" key="1">
    <source>
        <dbReference type="ARBA" id="ARBA00005594"/>
    </source>
</evidence>
<evidence type="ECO:0000256" key="4">
    <source>
        <dbReference type="ARBA" id="ARBA00022741"/>
    </source>
</evidence>
<evidence type="ECO:0000256" key="5">
    <source>
        <dbReference type="ARBA" id="ARBA00022840"/>
    </source>
</evidence>
<dbReference type="InterPro" id="IPR014729">
    <property type="entry name" value="Rossmann-like_a/b/a_fold"/>
</dbReference>
<dbReference type="EMBL" id="MFZM01000002">
    <property type="protein sequence ID" value="OGK24785.1"/>
    <property type="molecule type" value="Genomic_DNA"/>
</dbReference>
<comment type="similarity">
    <text evidence="1 9">Belongs to the class-I aminoacyl-tRNA synthetase family.</text>
</comment>